<sequence>MDQRLASLPQARLPHPRVDRWGKPCVSCRACSVARGGEMVFWRWSSFRSKKGRCCGSIELLGHGSR</sequence>
<comment type="caution">
    <text evidence="1">The sequence shown here is derived from an EMBL/GenBank/DDBJ whole genome shotgun (WGS) entry which is preliminary data.</text>
</comment>
<evidence type="ECO:0000313" key="2">
    <source>
        <dbReference type="Proteomes" id="UP000324897"/>
    </source>
</evidence>
<organism evidence="1 2">
    <name type="scientific">Eragrostis curvula</name>
    <name type="common">weeping love grass</name>
    <dbReference type="NCBI Taxonomy" id="38414"/>
    <lineage>
        <taxon>Eukaryota</taxon>
        <taxon>Viridiplantae</taxon>
        <taxon>Streptophyta</taxon>
        <taxon>Embryophyta</taxon>
        <taxon>Tracheophyta</taxon>
        <taxon>Spermatophyta</taxon>
        <taxon>Magnoliopsida</taxon>
        <taxon>Liliopsida</taxon>
        <taxon>Poales</taxon>
        <taxon>Poaceae</taxon>
        <taxon>PACMAD clade</taxon>
        <taxon>Chloridoideae</taxon>
        <taxon>Eragrostideae</taxon>
        <taxon>Eragrostidinae</taxon>
        <taxon>Eragrostis</taxon>
    </lineage>
</organism>
<keyword evidence="2" id="KW-1185">Reference proteome</keyword>
<dbReference type="EMBL" id="RWGY01000009">
    <property type="protein sequence ID" value="TVU33790.1"/>
    <property type="molecule type" value="Genomic_DNA"/>
</dbReference>
<gene>
    <name evidence="1" type="ORF">EJB05_15598</name>
</gene>
<evidence type="ECO:0000313" key="1">
    <source>
        <dbReference type="EMBL" id="TVU33790.1"/>
    </source>
</evidence>
<reference evidence="1 2" key="1">
    <citation type="journal article" date="2019" name="Sci. Rep.">
        <title>A high-quality genome of Eragrostis curvula grass provides insights into Poaceae evolution and supports new strategies to enhance forage quality.</title>
        <authorList>
            <person name="Carballo J."/>
            <person name="Santos B.A.C.M."/>
            <person name="Zappacosta D."/>
            <person name="Garbus I."/>
            <person name="Selva J.P."/>
            <person name="Gallo C.A."/>
            <person name="Diaz A."/>
            <person name="Albertini E."/>
            <person name="Caccamo M."/>
            <person name="Echenique V."/>
        </authorList>
    </citation>
    <scope>NUCLEOTIDE SEQUENCE [LARGE SCALE GENOMIC DNA]</scope>
    <source>
        <strain evidence="2">cv. Victoria</strain>
        <tissue evidence="1">Leaf</tissue>
    </source>
</reference>
<dbReference type="AlphaFoldDB" id="A0A5J9VFX6"/>
<accession>A0A5J9VFX6</accession>
<proteinExistence type="predicted"/>
<name>A0A5J9VFX6_9POAL</name>
<dbReference type="Gramene" id="TVU33790">
    <property type="protein sequence ID" value="TVU33790"/>
    <property type="gene ID" value="EJB05_15598"/>
</dbReference>
<protein>
    <submittedName>
        <fullName evidence="1">Uncharacterized protein</fullName>
    </submittedName>
</protein>
<feature type="non-terminal residue" evidence="1">
    <location>
        <position position="1"/>
    </location>
</feature>
<dbReference type="Proteomes" id="UP000324897">
    <property type="component" value="Unassembled WGS sequence"/>
</dbReference>